<reference evidence="2" key="1">
    <citation type="submission" date="2021-05" db="EMBL/GenBank/DDBJ databases">
        <title>Diversity, taxonomy and evolution of archaeal viruses of the class Caudoviricetes.</title>
        <authorList>
            <person name="Liu Y."/>
            <person name="Demina T.A."/>
            <person name="Roux S."/>
            <person name="Aiewsakun P."/>
            <person name="Kazlauskas D."/>
            <person name="Simmonds P."/>
            <person name="Prangishvili D."/>
            <person name="Oksanen H.M."/>
            <person name="Krupovic M."/>
        </authorList>
    </citation>
    <scope>NUCLEOTIDE SEQUENCE</scope>
    <source>
        <strain evidence="2">HRTV-28/28</strain>
    </source>
</reference>
<dbReference type="Proteomes" id="UP000827176">
    <property type="component" value="Segment"/>
</dbReference>
<evidence type="ECO:0000256" key="1">
    <source>
        <dbReference type="SAM" id="MobiDB-lite"/>
    </source>
</evidence>
<name>A0AAE8Y0W2_9CAUD</name>
<keyword evidence="3" id="KW-1185">Reference proteome</keyword>
<organism evidence="2 3">
    <name type="scientific">Halorubrum tailed virus 28</name>
    <dbReference type="NCBI Taxonomy" id="2878009"/>
    <lineage>
        <taxon>Viruses</taxon>
        <taxon>Duplodnaviria</taxon>
        <taxon>Heunggongvirae</taxon>
        <taxon>Uroviricota</taxon>
        <taxon>Caudoviricetes</taxon>
        <taxon>Suolaviridae</taxon>
        <taxon>Pormufvirus</taxon>
        <taxon>Pormufvirus salinum</taxon>
        <taxon>Pormufvirus HRTV28</taxon>
    </lineage>
</organism>
<evidence type="ECO:0000313" key="3">
    <source>
        <dbReference type="Proteomes" id="UP000827176"/>
    </source>
</evidence>
<accession>A0AAE8Y0W2</accession>
<protein>
    <submittedName>
        <fullName evidence="2">Uncharacterized protein</fullName>
    </submittedName>
</protein>
<gene>
    <name evidence="2" type="ORF">HRTV-28_gp41</name>
</gene>
<dbReference type="EMBL" id="MZ334528">
    <property type="protein sequence ID" value="UBF23479.1"/>
    <property type="molecule type" value="Genomic_DNA"/>
</dbReference>
<feature type="region of interest" description="Disordered" evidence="1">
    <location>
        <begin position="218"/>
        <end position="237"/>
    </location>
</feature>
<proteinExistence type="predicted"/>
<sequence length="345" mass="35717">MRRYIANDRRIANEVTAANVDAPERATYVVEGTNPTSPTDLEVGCDAGTVVVDGSEVSVSAQTASVSDISGQVTETAYRYHTLSVDATGTLVVRSSPVGEFDANDPDAEPITQVTEPSHGTGEVFIGTAFQVGAAVERVFDGRYVLDGVPNSVITQGEGSGLDADTVRGNVAWTDANDGEGSGLDADLVRGENPVETVNGARGDVTVSLTHQFTSDTFSDSETVNQGTPTVSGSASFTPPENRVVVIRDYTGTATAESLGGGDSGDSFSASVSLSIDGVEQNSVSEQDSSDTTVTLSETEPAYVINGGEDVVLSGEADVIDSNLSADYRASVDLELNVQLLDVVA</sequence>
<evidence type="ECO:0000313" key="2">
    <source>
        <dbReference type="EMBL" id="UBF23479.1"/>
    </source>
</evidence>